<accession>A0A6U9RGN2</accession>
<dbReference type="InterPro" id="IPR003817">
    <property type="entry name" value="PS_Dcarbxylase"/>
</dbReference>
<dbReference type="UniPathway" id="UPA00558"/>
<comment type="cofactor">
    <cofactor evidence="1">
        <name>pyruvate</name>
        <dbReference type="ChEBI" id="CHEBI:15361"/>
    </cofactor>
</comment>
<keyword evidence="14" id="KW-0472">Membrane</keyword>
<evidence type="ECO:0000256" key="6">
    <source>
        <dbReference type="ARBA" id="ARBA00023098"/>
    </source>
</evidence>
<evidence type="ECO:0000256" key="11">
    <source>
        <dbReference type="ARBA" id="ARBA00024326"/>
    </source>
</evidence>
<evidence type="ECO:0000256" key="8">
    <source>
        <dbReference type="ARBA" id="ARBA00023239"/>
    </source>
</evidence>
<dbReference type="PANTHER" id="PTHR10067:SF6">
    <property type="entry name" value="PHOSPHATIDYLSERINE DECARBOXYLASE PROENZYME, MITOCHONDRIAL"/>
    <property type="match status" value="1"/>
</dbReference>
<evidence type="ECO:0000256" key="9">
    <source>
        <dbReference type="ARBA" id="ARBA00023264"/>
    </source>
</evidence>
<dbReference type="GO" id="GO:0005739">
    <property type="term" value="C:mitochondrion"/>
    <property type="evidence" value="ECO:0007669"/>
    <property type="project" value="TreeGrafter"/>
</dbReference>
<keyword evidence="14" id="KW-1133">Transmembrane helix</keyword>
<proteinExistence type="predicted"/>
<evidence type="ECO:0000256" key="10">
    <source>
        <dbReference type="ARBA" id="ARBA00023317"/>
    </source>
</evidence>
<keyword evidence="14" id="KW-0812">Transmembrane</keyword>
<keyword evidence="7" id="KW-0594">Phospholipid biosynthesis</keyword>
<evidence type="ECO:0000256" key="14">
    <source>
        <dbReference type="SAM" id="Phobius"/>
    </source>
</evidence>
<keyword evidence="8" id="KW-0456">Lyase</keyword>
<comment type="pathway">
    <text evidence="11">Phospholipid metabolism; phosphatidylethanolamine biosynthesis.</text>
</comment>
<evidence type="ECO:0000256" key="12">
    <source>
        <dbReference type="SAM" id="Coils"/>
    </source>
</evidence>
<name>A0A6U9RGN2_9CHLO</name>
<feature type="transmembrane region" description="Helical" evidence="14">
    <location>
        <begin position="45"/>
        <end position="63"/>
    </location>
</feature>
<dbReference type="EMBL" id="HBIS01006011">
    <property type="protein sequence ID" value="CAE0611587.1"/>
    <property type="molecule type" value="Transcribed_RNA"/>
</dbReference>
<evidence type="ECO:0000256" key="3">
    <source>
        <dbReference type="ARBA" id="ARBA00012243"/>
    </source>
</evidence>
<keyword evidence="4" id="KW-0444">Lipid biosynthesis</keyword>
<feature type="coiled-coil region" evidence="12">
    <location>
        <begin position="111"/>
        <end position="138"/>
    </location>
</feature>
<evidence type="ECO:0000313" key="15">
    <source>
        <dbReference type="EMBL" id="CAE0611586.1"/>
    </source>
</evidence>
<evidence type="ECO:0000256" key="13">
    <source>
        <dbReference type="SAM" id="MobiDB-lite"/>
    </source>
</evidence>
<keyword evidence="5" id="KW-0210">Decarboxylase</keyword>
<feature type="region of interest" description="Disordered" evidence="13">
    <location>
        <begin position="11"/>
        <end position="40"/>
    </location>
</feature>
<protein>
    <recommendedName>
        <fullName evidence="3">phosphatidylserine decarboxylase</fullName>
        <ecNumber evidence="3">4.1.1.65</ecNumber>
    </recommendedName>
</protein>
<dbReference type="EMBL" id="HBIS01006010">
    <property type="protein sequence ID" value="CAE0611586.1"/>
    <property type="molecule type" value="Transcribed_RNA"/>
</dbReference>
<dbReference type="EC" id="4.1.1.65" evidence="3"/>
<dbReference type="NCBIfam" id="TIGR00163">
    <property type="entry name" value="PS_decarb"/>
    <property type="match status" value="1"/>
</dbReference>
<dbReference type="AlphaFoldDB" id="A0A6U9RGN2"/>
<evidence type="ECO:0000256" key="4">
    <source>
        <dbReference type="ARBA" id="ARBA00022516"/>
    </source>
</evidence>
<gene>
    <name evidence="15" type="ORF">PSAL00342_LOCUS5421</name>
    <name evidence="16" type="ORF">PSAL00342_LOCUS5422</name>
</gene>
<keyword evidence="12" id="KW-0175">Coiled coil</keyword>
<reference evidence="15" key="1">
    <citation type="submission" date="2021-01" db="EMBL/GenBank/DDBJ databases">
        <authorList>
            <person name="Corre E."/>
            <person name="Pelletier E."/>
            <person name="Niang G."/>
            <person name="Scheremetjew M."/>
            <person name="Finn R."/>
            <person name="Kale V."/>
            <person name="Holt S."/>
            <person name="Cochrane G."/>
            <person name="Meng A."/>
            <person name="Brown T."/>
            <person name="Cohen L."/>
        </authorList>
    </citation>
    <scope>NUCLEOTIDE SEQUENCE</scope>
    <source>
        <strain evidence="15">CCMP1897</strain>
    </source>
</reference>
<dbReference type="GO" id="GO:0004609">
    <property type="term" value="F:phosphatidylserine decarboxylase activity"/>
    <property type="evidence" value="ECO:0007669"/>
    <property type="project" value="UniProtKB-EC"/>
</dbReference>
<evidence type="ECO:0000256" key="5">
    <source>
        <dbReference type="ARBA" id="ARBA00022793"/>
    </source>
</evidence>
<evidence type="ECO:0000313" key="16">
    <source>
        <dbReference type="EMBL" id="CAE0611587.1"/>
    </source>
</evidence>
<sequence length="367" mass="40624">MRPLSLLRRASASARRFTTTSDVHAANHSRNGAEKERTKRKRRTSVVVAWACVGVGAATYALLQVPSAAEQVQDVALYRMLPQRTASRAFGCAASVPVPTFARKWIYGIWARAFQANLDEAELAMEEYRTLREFFARRLKPGSRVIEDAGPGGLVSPVDGRVMSYGRATTDGRETCFEAKGRKYSLHGLLHREWKDSNDAKKQVHYLVLYLAPGDYHRIHAPCQWKVQRRRWIPGELLPVNDRAVERVPGLYVENERVVLEGECETGSCALAAIGALNVGSIGVTLEPDLTTNRPYTSMGKDEDQVKEYKDGRGELLQAGQEVASFNLGSTVVIVQSTATADGSIRFHVKPGDRIKVGEVLATQQKN</sequence>
<keyword evidence="6" id="KW-0443">Lipid metabolism</keyword>
<keyword evidence="9" id="KW-1208">Phospholipid metabolism</keyword>
<dbReference type="PANTHER" id="PTHR10067">
    <property type="entry name" value="PHOSPHATIDYLSERINE DECARBOXYLASE"/>
    <property type="match status" value="1"/>
</dbReference>
<evidence type="ECO:0000256" key="1">
    <source>
        <dbReference type="ARBA" id="ARBA00001928"/>
    </source>
</evidence>
<keyword evidence="10" id="KW-0670">Pyruvate</keyword>
<evidence type="ECO:0000256" key="2">
    <source>
        <dbReference type="ARBA" id="ARBA00005189"/>
    </source>
</evidence>
<dbReference type="Pfam" id="PF02666">
    <property type="entry name" value="PS_Dcarbxylase"/>
    <property type="match status" value="1"/>
</dbReference>
<evidence type="ECO:0000256" key="7">
    <source>
        <dbReference type="ARBA" id="ARBA00023209"/>
    </source>
</evidence>
<organism evidence="15">
    <name type="scientific">Picocystis salinarum</name>
    <dbReference type="NCBI Taxonomy" id="88271"/>
    <lineage>
        <taxon>Eukaryota</taxon>
        <taxon>Viridiplantae</taxon>
        <taxon>Chlorophyta</taxon>
        <taxon>Picocystophyceae</taxon>
        <taxon>Picocystales</taxon>
        <taxon>Picocystaceae</taxon>
        <taxon>Picocystis</taxon>
    </lineage>
</organism>
<dbReference type="GO" id="GO:0006646">
    <property type="term" value="P:phosphatidylethanolamine biosynthetic process"/>
    <property type="evidence" value="ECO:0007669"/>
    <property type="project" value="UniProtKB-UniPathway"/>
</dbReference>
<comment type="pathway">
    <text evidence="2">Lipid metabolism.</text>
</comment>
<dbReference type="InterPro" id="IPR033177">
    <property type="entry name" value="PSD-B"/>
</dbReference>